<dbReference type="STRING" id="103372.F4WN14"/>
<gene>
    <name evidence="4" type="ORF">G5I_07152</name>
</gene>
<accession>F4WN14</accession>
<reference evidence="4" key="1">
    <citation type="submission" date="2011-02" db="EMBL/GenBank/DDBJ databases">
        <title>The genome of the leaf-cutting ant Acromyrmex echinatior suggests key adaptations to social evolution and fungus farming.</title>
        <authorList>
            <person name="Nygaard S."/>
            <person name="Zhang G."/>
        </authorList>
    </citation>
    <scope>NUCLEOTIDE SEQUENCE</scope>
</reference>
<proteinExistence type="predicted"/>
<dbReference type="Pfam" id="PF13540">
    <property type="entry name" value="RCC1_2"/>
    <property type="match status" value="2"/>
</dbReference>
<evidence type="ECO:0000313" key="5">
    <source>
        <dbReference type="Proteomes" id="UP000007755"/>
    </source>
</evidence>
<dbReference type="EMBL" id="GL888229">
    <property type="protein sequence ID" value="EGI64409.1"/>
    <property type="molecule type" value="Genomic_DNA"/>
</dbReference>
<dbReference type="SUPFAM" id="SSF50985">
    <property type="entry name" value="RCC1/BLIP-II"/>
    <property type="match status" value="1"/>
</dbReference>
<dbReference type="OrthoDB" id="624345at2759"/>
<organism evidence="5">
    <name type="scientific">Acromyrmex echinatior</name>
    <name type="common">Panamanian leafcutter ant</name>
    <name type="synonym">Acromyrmex octospinosus echinatior</name>
    <dbReference type="NCBI Taxonomy" id="103372"/>
    <lineage>
        <taxon>Eukaryota</taxon>
        <taxon>Metazoa</taxon>
        <taxon>Ecdysozoa</taxon>
        <taxon>Arthropoda</taxon>
        <taxon>Hexapoda</taxon>
        <taxon>Insecta</taxon>
        <taxon>Pterygota</taxon>
        <taxon>Neoptera</taxon>
        <taxon>Endopterygota</taxon>
        <taxon>Hymenoptera</taxon>
        <taxon>Apocrita</taxon>
        <taxon>Aculeata</taxon>
        <taxon>Formicoidea</taxon>
        <taxon>Formicidae</taxon>
        <taxon>Myrmicinae</taxon>
        <taxon>Acromyrmex</taxon>
    </lineage>
</organism>
<dbReference type="PANTHER" id="PTHR22872">
    <property type="entry name" value="BTK-BINDING PROTEIN-RELATED"/>
    <property type="match status" value="1"/>
</dbReference>
<dbReference type="Gene3D" id="2.130.10.30">
    <property type="entry name" value="Regulator of chromosome condensation 1/beta-lactamase-inhibitor protein II"/>
    <property type="match status" value="1"/>
</dbReference>
<protein>
    <submittedName>
        <fullName evidence="4">RCC1 and BTB domain-containing protein 1</fullName>
    </submittedName>
</protein>
<dbReference type="InterPro" id="IPR011705">
    <property type="entry name" value="BACK"/>
</dbReference>
<dbReference type="AlphaFoldDB" id="F4WN14"/>
<dbReference type="InterPro" id="IPR051625">
    <property type="entry name" value="Signaling_Regulatory_Domain"/>
</dbReference>
<name>F4WN14_ACREC</name>
<dbReference type="eggNOG" id="KOG1426">
    <property type="taxonomic scope" value="Eukaryota"/>
</dbReference>
<sequence>MYSNLRNWPVFSSLEPKFISEIHMVMVFGELGKVYSCDNIGQLKNGTFNMDLTFTLINIPTIQDSQNMKHVVDIAYGNKHFIILTNNDEVYAWEPINSGQRIYGVGIYGFPKLILSNVGCISCGDNFTMAVTKNGKVYGWGSNDVGQLGIGNDENKNMLRQTMRNNTFYKLFDLANAYYEDNLKKQCIYRIKQEITVSNVAYFYNFAVKYETEELREFCVRFAVIHMRAVVKTENFAKLEDEKLMNRFINEVSKAGCFKH</sequence>
<dbReference type="Gene3D" id="1.25.40.420">
    <property type="match status" value="1"/>
</dbReference>
<keyword evidence="1" id="KW-0677">Repeat</keyword>
<keyword evidence="5" id="KW-1185">Reference proteome</keyword>
<feature type="repeat" description="RCC1" evidence="2">
    <location>
        <begin position="135"/>
        <end position="156"/>
    </location>
</feature>
<dbReference type="InParanoid" id="F4WN14"/>
<evidence type="ECO:0000256" key="2">
    <source>
        <dbReference type="PROSITE-ProRule" id="PRU00235"/>
    </source>
</evidence>
<evidence type="ECO:0000259" key="3">
    <source>
        <dbReference type="Pfam" id="PF07707"/>
    </source>
</evidence>
<evidence type="ECO:0000313" key="4">
    <source>
        <dbReference type="EMBL" id="EGI64409.1"/>
    </source>
</evidence>
<dbReference type="Pfam" id="PF07707">
    <property type="entry name" value="BACK"/>
    <property type="match status" value="1"/>
</dbReference>
<feature type="domain" description="BACK" evidence="3">
    <location>
        <begin position="202"/>
        <end position="246"/>
    </location>
</feature>
<evidence type="ECO:0000256" key="1">
    <source>
        <dbReference type="ARBA" id="ARBA00022737"/>
    </source>
</evidence>
<dbReference type="InterPro" id="IPR000408">
    <property type="entry name" value="Reg_chr_condens"/>
</dbReference>
<dbReference type="PROSITE" id="PS50012">
    <property type="entry name" value="RCC1_3"/>
    <property type="match status" value="1"/>
</dbReference>
<dbReference type="Proteomes" id="UP000007755">
    <property type="component" value="Unassembled WGS sequence"/>
</dbReference>
<dbReference type="InterPro" id="IPR009091">
    <property type="entry name" value="RCC1/BLIP-II"/>
</dbReference>